<dbReference type="InterPro" id="IPR000847">
    <property type="entry name" value="LysR_HTH_N"/>
</dbReference>
<dbReference type="Proteomes" id="UP000199515">
    <property type="component" value="Unassembled WGS sequence"/>
</dbReference>
<dbReference type="InterPro" id="IPR005119">
    <property type="entry name" value="LysR_subst-bd"/>
</dbReference>
<gene>
    <name evidence="6" type="ORF">SAMN05421504_1011073</name>
</gene>
<dbReference type="PROSITE" id="PS50931">
    <property type="entry name" value="HTH_LYSR"/>
    <property type="match status" value="1"/>
</dbReference>
<dbReference type="RefSeq" id="WP_091287246.1">
    <property type="nucleotide sequence ID" value="NZ_FNON01000001.1"/>
</dbReference>
<dbReference type="InterPro" id="IPR036390">
    <property type="entry name" value="WH_DNA-bd_sf"/>
</dbReference>
<keyword evidence="2" id="KW-0805">Transcription regulation</keyword>
<dbReference type="InterPro" id="IPR036388">
    <property type="entry name" value="WH-like_DNA-bd_sf"/>
</dbReference>
<organism evidence="6 7">
    <name type="scientific">Amycolatopsis xylanica</name>
    <dbReference type="NCBI Taxonomy" id="589385"/>
    <lineage>
        <taxon>Bacteria</taxon>
        <taxon>Bacillati</taxon>
        <taxon>Actinomycetota</taxon>
        <taxon>Actinomycetes</taxon>
        <taxon>Pseudonocardiales</taxon>
        <taxon>Pseudonocardiaceae</taxon>
        <taxon>Amycolatopsis</taxon>
    </lineage>
</organism>
<comment type="similarity">
    <text evidence="1">Belongs to the LysR transcriptional regulatory family.</text>
</comment>
<dbReference type="Gene3D" id="3.40.190.10">
    <property type="entry name" value="Periplasmic binding protein-like II"/>
    <property type="match status" value="2"/>
</dbReference>
<evidence type="ECO:0000259" key="5">
    <source>
        <dbReference type="PROSITE" id="PS50931"/>
    </source>
</evidence>
<dbReference type="FunFam" id="1.10.10.10:FF:000001">
    <property type="entry name" value="LysR family transcriptional regulator"/>
    <property type="match status" value="1"/>
</dbReference>
<reference evidence="6 7" key="1">
    <citation type="submission" date="2016-10" db="EMBL/GenBank/DDBJ databases">
        <authorList>
            <person name="de Groot N.N."/>
        </authorList>
    </citation>
    <scope>NUCLEOTIDE SEQUENCE [LARGE SCALE GENOMIC DNA]</scope>
    <source>
        <strain evidence="6 7">CPCC 202699</strain>
    </source>
</reference>
<evidence type="ECO:0000256" key="3">
    <source>
        <dbReference type="ARBA" id="ARBA00023125"/>
    </source>
</evidence>
<accession>A0A1H2V2I8</accession>
<dbReference type="Pfam" id="PF03466">
    <property type="entry name" value="LysR_substrate"/>
    <property type="match status" value="1"/>
</dbReference>
<proteinExistence type="inferred from homology"/>
<name>A0A1H2V2I8_9PSEU</name>
<evidence type="ECO:0000256" key="4">
    <source>
        <dbReference type="ARBA" id="ARBA00023163"/>
    </source>
</evidence>
<feature type="domain" description="HTH lysR-type" evidence="5">
    <location>
        <begin position="1"/>
        <end position="60"/>
    </location>
</feature>
<keyword evidence="3 6" id="KW-0238">DNA-binding</keyword>
<protein>
    <submittedName>
        <fullName evidence="6">DNA-binding transcriptional regulator, LysR family</fullName>
    </submittedName>
</protein>
<evidence type="ECO:0000313" key="7">
    <source>
        <dbReference type="Proteomes" id="UP000199515"/>
    </source>
</evidence>
<dbReference type="GO" id="GO:0003677">
    <property type="term" value="F:DNA binding"/>
    <property type="evidence" value="ECO:0007669"/>
    <property type="project" value="UniProtKB-KW"/>
</dbReference>
<evidence type="ECO:0000256" key="1">
    <source>
        <dbReference type="ARBA" id="ARBA00009437"/>
    </source>
</evidence>
<dbReference type="GO" id="GO:0032993">
    <property type="term" value="C:protein-DNA complex"/>
    <property type="evidence" value="ECO:0007669"/>
    <property type="project" value="TreeGrafter"/>
</dbReference>
<dbReference type="SUPFAM" id="SSF46785">
    <property type="entry name" value="Winged helix' DNA-binding domain"/>
    <property type="match status" value="1"/>
</dbReference>
<dbReference type="Gene3D" id="1.10.10.10">
    <property type="entry name" value="Winged helix-like DNA-binding domain superfamily/Winged helix DNA-binding domain"/>
    <property type="match status" value="1"/>
</dbReference>
<dbReference type="STRING" id="589385.SAMN05421504_1011073"/>
<dbReference type="GO" id="GO:0003700">
    <property type="term" value="F:DNA-binding transcription factor activity"/>
    <property type="evidence" value="ECO:0007669"/>
    <property type="project" value="InterPro"/>
</dbReference>
<keyword evidence="4" id="KW-0804">Transcription</keyword>
<dbReference type="OrthoDB" id="3171102at2"/>
<sequence>MDLGLRHLKVVVTVAEAGSISRAAAALSIAQPGLTAQIKRIEQDLGGPLFERRPEGVVPTELGTHFVLRARDLLAQFDDLLASTRALGCEATPASSILIGASGGGNWLPRVTGIVADLLPDHEQFVYVEEQQHRLLASLRAGKLDLGLITEYPYLPTPRLTGLAGLDLGKEPLLIGLPDRHPLAGRDLVSLRELAEEAWVVPAGRSEELRLSLRLACERTGFSPRFRHFGVDHTTAADIIRGGRAIGAFLAHDVPAAGLTLARLVDGQLWRRTRLVWPLNSPIAAVAKELTSRTGTAMASVG</sequence>
<dbReference type="AlphaFoldDB" id="A0A1H2V2I8"/>
<dbReference type="EMBL" id="FNON01000001">
    <property type="protein sequence ID" value="SDW62169.1"/>
    <property type="molecule type" value="Genomic_DNA"/>
</dbReference>
<dbReference type="PANTHER" id="PTHR30346:SF30">
    <property type="entry name" value="SMALL NEUTRAL PROTEASE REGULATORY PROTEIN"/>
    <property type="match status" value="1"/>
</dbReference>
<dbReference type="SUPFAM" id="SSF53850">
    <property type="entry name" value="Periplasmic binding protein-like II"/>
    <property type="match status" value="1"/>
</dbReference>
<dbReference type="Pfam" id="PF00126">
    <property type="entry name" value="HTH_1"/>
    <property type="match status" value="1"/>
</dbReference>
<dbReference type="PANTHER" id="PTHR30346">
    <property type="entry name" value="TRANSCRIPTIONAL DUAL REGULATOR HCAR-RELATED"/>
    <property type="match status" value="1"/>
</dbReference>
<evidence type="ECO:0000256" key="2">
    <source>
        <dbReference type="ARBA" id="ARBA00023015"/>
    </source>
</evidence>
<dbReference type="PRINTS" id="PR00039">
    <property type="entry name" value="HTHLYSR"/>
</dbReference>
<evidence type="ECO:0000313" key="6">
    <source>
        <dbReference type="EMBL" id="SDW62169.1"/>
    </source>
</evidence>
<keyword evidence="7" id="KW-1185">Reference proteome</keyword>